<dbReference type="RefSeq" id="XP_055868012.1">
    <property type="nucleotide sequence ID" value="XM_056012037.1"/>
</dbReference>
<dbReference type="Proteomes" id="UP001165740">
    <property type="component" value="Chromosome 15"/>
</dbReference>
<evidence type="ECO:0000256" key="4">
    <source>
        <dbReference type="ARBA" id="ARBA00048508"/>
    </source>
</evidence>
<proteinExistence type="inferred from homology"/>
<dbReference type="OMA" id="DHMIERK"/>
<reference evidence="7" key="1">
    <citation type="submission" date="2025-08" db="UniProtKB">
        <authorList>
            <consortium name="RefSeq"/>
        </authorList>
    </citation>
    <scope>IDENTIFICATION</scope>
</reference>
<comment type="similarity">
    <text evidence="1 5">Belongs to the short-chain dehydrogenases/reductases (SDR) family.</text>
</comment>
<dbReference type="InterPro" id="IPR036291">
    <property type="entry name" value="NAD(P)-bd_dom_sf"/>
</dbReference>
<dbReference type="PRINTS" id="PR00081">
    <property type="entry name" value="GDHRDH"/>
</dbReference>
<dbReference type="EC" id="1.1.1.100" evidence="2"/>
<dbReference type="Gene3D" id="3.40.50.720">
    <property type="entry name" value="NAD(P)-binding Rossmann-like Domain"/>
    <property type="match status" value="1"/>
</dbReference>
<dbReference type="SUPFAM" id="SSF51735">
    <property type="entry name" value="NAD(P)-binding Rossmann-fold domains"/>
    <property type="match status" value="1"/>
</dbReference>
<evidence type="ECO:0000256" key="5">
    <source>
        <dbReference type="RuleBase" id="RU000363"/>
    </source>
</evidence>
<dbReference type="PRINTS" id="PR00080">
    <property type="entry name" value="SDRFAMILY"/>
</dbReference>
<dbReference type="InterPro" id="IPR020904">
    <property type="entry name" value="Sc_DH/Rdtase_CS"/>
</dbReference>
<dbReference type="Pfam" id="PF00106">
    <property type="entry name" value="adh_short"/>
    <property type="match status" value="1"/>
</dbReference>
<dbReference type="GO" id="GO:0032787">
    <property type="term" value="P:monocarboxylic acid metabolic process"/>
    <property type="evidence" value="ECO:0007669"/>
    <property type="project" value="UniProtKB-ARBA"/>
</dbReference>
<protein>
    <recommendedName>
        <fullName evidence="2">3-oxoacyl-[acyl-carrier-protein] reductase</fullName>
        <ecNumber evidence="2">1.1.1.100</ecNumber>
    </recommendedName>
</protein>
<dbReference type="GeneID" id="106066249"/>
<dbReference type="InterPro" id="IPR050259">
    <property type="entry name" value="SDR"/>
</dbReference>
<evidence type="ECO:0000256" key="1">
    <source>
        <dbReference type="ARBA" id="ARBA00006484"/>
    </source>
</evidence>
<dbReference type="GO" id="GO:0004316">
    <property type="term" value="F:3-oxoacyl-[acyl-carrier-protein] reductase (NADPH) activity"/>
    <property type="evidence" value="ECO:0007669"/>
    <property type="project" value="UniProtKB-EC"/>
</dbReference>
<accession>A0A9W2YZ77</accession>
<organism evidence="6 7">
    <name type="scientific">Biomphalaria glabrata</name>
    <name type="common">Bloodfluke planorb</name>
    <name type="synonym">Freshwater snail</name>
    <dbReference type="NCBI Taxonomy" id="6526"/>
    <lineage>
        <taxon>Eukaryota</taxon>
        <taxon>Metazoa</taxon>
        <taxon>Spiralia</taxon>
        <taxon>Lophotrochozoa</taxon>
        <taxon>Mollusca</taxon>
        <taxon>Gastropoda</taxon>
        <taxon>Heterobranchia</taxon>
        <taxon>Euthyneura</taxon>
        <taxon>Panpulmonata</taxon>
        <taxon>Hygrophila</taxon>
        <taxon>Lymnaeoidea</taxon>
        <taxon>Planorbidae</taxon>
        <taxon>Biomphalaria</taxon>
    </lineage>
</organism>
<comment type="catalytic activity">
    <reaction evidence="4">
        <text>a (3R)-hydroxyacyl-[ACP] + NADP(+) = a 3-oxoacyl-[ACP] + NADPH + H(+)</text>
        <dbReference type="Rhea" id="RHEA:17397"/>
        <dbReference type="Rhea" id="RHEA-COMP:9916"/>
        <dbReference type="Rhea" id="RHEA-COMP:9945"/>
        <dbReference type="ChEBI" id="CHEBI:15378"/>
        <dbReference type="ChEBI" id="CHEBI:57783"/>
        <dbReference type="ChEBI" id="CHEBI:58349"/>
        <dbReference type="ChEBI" id="CHEBI:78776"/>
        <dbReference type="ChEBI" id="CHEBI:78827"/>
        <dbReference type="EC" id="1.1.1.100"/>
    </reaction>
</comment>
<dbReference type="InterPro" id="IPR002347">
    <property type="entry name" value="SDR_fam"/>
</dbReference>
<keyword evidence="3" id="KW-0560">Oxidoreductase</keyword>
<gene>
    <name evidence="7" type="primary">LOC106066249</name>
</gene>
<dbReference type="AlphaFoldDB" id="A0A9W2YZ77"/>
<dbReference type="PROSITE" id="PS00061">
    <property type="entry name" value="ADH_SHORT"/>
    <property type="match status" value="1"/>
</dbReference>
<evidence type="ECO:0000256" key="2">
    <source>
        <dbReference type="ARBA" id="ARBA00012948"/>
    </source>
</evidence>
<evidence type="ECO:0000256" key="3">
    <source>
        <dbReference type="ARBA" id="ARBA00023002"/>
    </source>
</evidence>
<name>A0A9W2YZ77_BIOGL</name>
<evidence type="ECO:0000313" key="7">
    <source>
        <dbReference type="RefSeq" id="XP_055868012.1"/>
    </source>
</evidence>
<dbReference type="PANTHER" id="PTHR42879">
    <property type="entry name" value="3-OXOACYL-(ACYL-CARRIER-PROTEIN) REDUCTASE"/>
    <property type="match status" value="1"/>
</dbReference>
<dbReference type="OrthoDB" id="417891at2759"/>
<keyword evidence="6" id="KW-1185">Reference proteome</keyword>
<sequence length="263" mass="27539">MSDSLSGKVALVTGSTTGIGRGVAHCLASKGCSVILTGLIDETLVPKLLEEFTGSYKGKFQFLPSDFLEAEKVESFCQDVLALYPDGVDILVNNAGVLGNGLVDDLTTKVWQETLAVNLSAPFILTRAFFPLMKKRGWGRIVNMSSIMGQAGEIGNVAYCSTKSALIGFSRVVALEGAQHGVTCNAVCPGLVDAPMGHVFAKNLSAQAATSSSNKDDLLKERIPIGRLITISEVAGLVAFLCSDVASSMSGSPVTIDGAYVAR</sequence>
<dbReference type="PANTHER" id="PTHR42879:SF2">
    <property type="entry name" value="3-OXOACYL-[ACYL-CARRIER-PROTEIN] REDUCTASE FABG"/>
    <property type="match status" value="1"/>
</dbReference>
<evidence type="ECO:0000313" key="6">
    <source>
        <dbReference type="Proteomes" id="UP001165740"/>
    </source>
</evidence>
<dbReference type="FunFam" id="3.40.50.720:FF:000084">
    <property type="entry name" value="Short-chain dehydrogenase reductase"/>
    <property type="match status" value="1"/>
</dbReference>